<dbReference type="InterPro" id="IPR012349">
    <property type="entry name" value="Split_barrel_FMN-bd"/>
</dbReference>
<dbReference type="Proteomes" id="UP000266506">
    <property type="component" value="Unassembled WGS sequence"/>
</dbReference>
<name>A0A397RTU6_9MOLU</name>
<organism evidence="1 2">
    <name type="scientific">Anaeroplasma bactoclasticum</name>
    <dbReference type="NCBI Taxonomy" id="2088"/>
    <lineage>
        <taxon>Bacteria</taxon>
        <taxon>Bacillati</taxon>
        <taxon>Mycoplasmatota</taxon>
        <taxon>Mollicutes</taxon>
        <taxon>Anaeroplasmatales</taxon>
        <taxon>Anaeroplasmataceae</taxon>
        <taxon>Anaeroplasma</taxon>
    </lineage>
</organism>
<keyword evidence="2" id="KW-1185">Reference proteome</keyword>
<reference evidence="1 2" key="1">
    <citation type="submission" date="2018-08" db="EMBL/GenBank/DDBJ databases">
        <title>Genomic Encyclopedia of Archaeal and Bacterial Type Strains, Phase II (KMG-II): from individual species to whole genera.</title>
        <authorList>
            <person name="Goeker M."/>
        </authorList>
    </citation>
    <scope>NUCLEOTIDE SEQUENCE [LARGE SCALE GENOMIC DNA]</scope>
    <source>
        <strain evidence="1 2">ATCC 27112</strain>
    </source>
</reference>
<dbReference type="RefSeq" id="WP_119016554.1">
    <property type="nucleotide sequence ID" value="NZ_QXEV01000017.1"/>
</dbReference>
<sequence length="311" mass="35882">MNKEFKDVRIMDNFYQSSSFFPMPLTLIGTLNEDGSGTSYGAYSLVFPYYIAGKEFYAMLLECRNTSNTAKGLLRHGKCTINFMPYSKKNFEQHVLMGFPGDTPEEKMKNLTSFHPIDSKSQELNPNEKFPKILFEAIQVMECTWVRELDGAENDKVEEEYNGPYHNFNGITSKFGAHFILKVDHILLKDEYYNALVNGVNRKNFAPLPTNWGYRDSKFFWCSDYVKPDAIGIPDREVDLSSVRYAADRLQTDVKFTDDALKMLVKVPRPFLKLVLQGCVNWANENNCKLITEREMQIINDKRSKEKGKSK</sequence>
<dbReference type="EMBL" id="QXEV01000017">
    <property type="protein sequence ID" value="RIA75535.1"/>
    <property type="molecule type" value="Genomic_DNA"/>
</dbReference>
<proteinExistence type="predicted"/>
<accession>A0A397RTU6</accession>
<evidence type="ECO:0000313" key="1">
    <source>
        <dbReference type="EMBL" id="RIA75535.1"/>
    </source>
</evidence>
<dbReference type="Gene3D" id="2.30.110.10">
    <property type="entry name" value="Electron Transport, Fmn-binding Protein, Chain A"/>
    <property type="match status" value="1"/>
</dbReference>
<gene>
    <name evidence="1" type="ORF">EI71_01431</name>
</gene>
<comment type="caution">
    <text evidence="1">The sequence shown here is derived from an EMBL/GenBank/DDBJ whole genome shotgun (WGS) entry which is preliminary data.</text>
</comment>
<dbReference type="OrthoDB" id="7813231at2"/>
<evidence type="ECO:0000313" key="2">
    <source>
        <dbReference type="Proteomes" id="UP000266506"/>
    </source>
</evidence>
<protein>
    <recommendedName>
        <fullName evidence="3">Flavin reductase (DIM6/NTAB) family NADH-FMN oxidoreductase RutF</fullName>
    </recommendedName>
</protein>
<dbReference type="InParanoid" id="A0A397RTU6"/>
<evidence type="ECO:0008006" key="3">
    <source>
        <dbReference type="Google" id="ProtNLM"/>
    </source>
</evidence>
<dbReference type="AlphaFoldDB" id="A0A397RTU6"/>